<evidence type="ECO:0000256" key="1">
    <source>
        <dbReference type="SAM" id="MobiDB-lite"/>
    </source>
</evidence>
<feature type="compositionally biased region" description="Basic and acidic residues" evidence="1">
    <location>
        <begin position="11"/>
        <end position="20"/>
    </location>
</feature>
<gene>
    <name evidence="3" type="ordered locus">Strop_2749</name>
</gene>
<accession>A4X8J2</accession>
<dbReference type="EMBL" id="CP000667">
    <property type="protein sequence ID" value="ABP55192.1"/>
    <property type="molecule type" value="Genomic_DNA"/>
</dbReference>
<dbReference type="KEGG" id="stp:Strop_2749"/>
<dbReference type="InterPro" id="IPR042226">
    <property type="entry name" value="eFR1_2_sf"/>
</dbReference>
<dbReference type="Pfam" id="PF18859">
    <property type="entry name" value="acVLRF1"/>
    <property type="match status" value="1"/>
</dbReference>
<protein>
    <recommendedName>
        <fullName evidence="2">Actinobacteria/chloroflexi VLRF1 release factor domain-containing protein</fullName>
    </recommendedName>
</protein>
<sequence>MARNRVLPHPQTRDTVHPGEDDGSWTLRPLTPRNIRGHQRGGARSATRRHSPQPKPFAVTLAVQGRPFPIGGVHVVKARPAAGGGRWVEISPERIRGWLDGFYRRHDGATEQGLVLTGVSNGDIATLYPPPGLAEAKDVDTLLAGIIRPPRIAVLLARKGAVAAGVADGTTITVSKVERFYVQGRTAAGGSSQQRYARRRANQAQAATQRAAEIAARVMLPHVPGVVADPHDAVRSLVCGGDRSMIEAILTDRRLSPLARLRHSHLLESAEPRLAVLADAVVAARRIRVHLMP</sequence>
<dbReference type="eggNOG" id="COG1503">
    <property type="taxonomic scope" value="Bacteria"/>
</dbReference>
<evidence type="ECO:0000313" key="3">
    <source>
        <dbReference type="EMBL" id="ABP55192.1"/>
    </source>
</evidence>
<feature type="compositionally biased region" description="Basic residues" evidence="1">
    <location>
        <begin position="35"/>
        <end position="52"/>
    </location>
</feature>
<dbReference type="AlphaFoldDB" id="A4X8J2"/>
<dbReference type="NCBIfam" id="NF041024">
    <property type="entry name" value="acVLRF1_NCBI"/>
    <property type="match status" value="1"/>
</dbReference>
<dbReference type="HOGENOM" id="CLU_082731_0_0_11"/>
<dbReference type="SUPFAM" id="SSF53137">
    <property type="entry name" value="Translational machinery components"/>
    <property type="match status" value="1"/>
</dbReference>
<evidence type="ECO:0000313" key="4">
    <source>
        <dbReference type="Proteomes" id="UP000000235"/>
    </source>
</evidence>
<evidence type="ECO:0000259" key="2">
    <source>
        <dbReference type="Pfam" id="PF18859"/>
    </source>
</evidence>
<organism evidence="3 4">
    <name type="scientific">Salinispora tropica (strain ATCC BAA-916 / DSM 44818 / JCM 13857 / NBRC 105044 / CNB-440)</name>
    <dbReference type="NCBI Taxonomy" id="369723"/>
    <lineage>
        <taxon>Bacteria</taxon>
        <taxon>Bacillati</taxon>
        <taxon>Actinomycetota</taxon>
        <taxon>Actinomycetes</taxon>
        <taxon>Micromonosporales</taxon>
        <taxon>Micromonosporaceae</taxon>
        <taxon>Salinispora</taxon>
    </lineage>
</organism>
<keyword evidence="4" id="KW-1185">Reference proteome</keyword>
<name>A4X8J2_SALTO</name>
<reference evidence="4" key="1">
    <citation type="journal article" date="2007" name="Proc. Natl. Acad. Sci. U.S.A.">
        <title>Genome sequencing reveals complex secondary metabolome in the marine actinomycete Salinispora tropica.</title>
        <authorList>
            <person name="Udwary D.W."/>
            <person name="Zeigler L."/>
            <person name="Asolkar R.N."/>
            <person name="Singan V."/>
            <person name="Lapidus A."/>
            <person name="Fenical W."/>
            <person name="Jensen P.R."/>
            <person name="Moore B.S."/>
        </authorList>
    </citation>
    <scope>NUCLEOTIDE SEQUENCE [LARGE SCALE GENOMIC DNA]</scope>
    <source>
        <strain evidence="4">ATCC BAA-916 / DSM 44818 / CNB-440</strain>
    </source>
</reference>
<feature type="domain" description="Actinobacteria/chloroflexi VLRF1 release factor" evidence="2">
    <location>
        <begin position="151"/>
        <end position="290"/>
    </location>
</feature>
<dbReference type="InterPro" id="IPR040783">
    <property type="entry name" value="VLRF1"/>
</dbReference>
<proteinExistence type="predicted"/>
<dbReference type="Proteomes" id="UP000000235">
    <property type="component" value="Chromosome"/>
</dbReference>
<feature type="region of interest" description="Disordered" evidence="1">
    <location>
        <begin position="1"/>
        <end position="55"/>
    </location>
</feature>
<dbReference type="Gene3D" id="3.30.420.60">
    <property type="entry name" value="eRF1 domain 2"/>
    <property type="match status" value="1"/>
</dbReference>
<dbReference type="STRING" id="369723.Strop_2749"/>